<sequence>WKRDRNAYIFENFVLPYYEKNILPKYSYKEPFTRKELIDELSFWNIDIETFNIEICVPILANKIETLFYILQDIEKKITLFINKFNYYFWIDGVSEWAADGGHHWRTNLFKPSEYDGLIFNIMEYYGDKICKKIENIFKDLDCEVKLSREYRIKTSSSSFKTACFILSIKINRDILKSEVIKKLGSDYL</sequence>
<accession>A0A9N9FBH9</accession>
<dbReference type="OrthoDB" id="10455094at2759"/>
<name>A0A9N9FBH9_9GLOM</name>
<dbReference type="AlphaFoldDB" id="A0A9N9FBH9"/>
<dbReference type="Proteomes" id="UP000789405">
    <property type="component" value="Unassembled WGS sequence"/>
</dbReference>
<proteinExistence type="predicted"/>
<comment type="caution">
    <text evidence="1">The sequence shown here is derived from an EMBL/GenBank/DDBJ whole genome shotgun (WGS) entry which is preliminary data.</text>
</comment>
<protein>
    <submittedName>
        <fullName evidence="1">16849_t:CDS:1</fullName>
    </submittedName>
</protein>
<keyword evidence="2" id="KW-1185">Reference proteome</keyword>
<evidence type="ECO:0000313" key="2">
    <source>
        <dbReference type="Proteomes" id="UP000789405"/>
    </source>
</evidence>
<reference evidence="1" key="1">
    <citation type="submission" date="2021-06" db="EMBL/GenBank/DDBJ databases">
        <authorList>
            <person name="Kallberg Y."/>
            <person name="Tangrot J."/>
            <person name="Rosling A."/>
        </authorList>
    </citation>
    <scope>NUCLEOTIDE SEQUENCE</scope>
    <source>
        <strain evidence="1">MA453B</strain>
    </source>
</reference>
<dbReference type="EMBL" id="CAJVPY010001488">
    <property type="protein sequence ID" value="CAG8523949.1"/>
    <property type="molecule type" value="Genomic_DNA"/>
</dbReference>
<gene>
    <name evidence="1" type="ORF">DERYTH_LOCUS4011</name>
</gene>
<evidence type="ECO:0000313" key="1">
    <source>
        <dbReference type="EMBL" id="CAG8523949.1"/>
    </source>
</evidence>
<feature type="non-terminal residue" evidence="1">
    <location>
        <position position="1"/>
    </location>
</feature>
<organism evidence="1 2">
    <name type="scientific">Dentiscutata erythropus</name>
    <dbReference type="NCBI Taxonomy" id="1348616"/>
    <lineage>
        <taxon>Eukaryota</taxon>
        <taxon>Fungi</taxon>
        <taxon>Fungi incertae sedis</taxon>
        <taxon>Mucoromycota</taxon>
        <taxon>Glomeromycotina</taxon>
        <taxon>Glomeromycetes</taxon>
        <taxon>Diversisporales</taxon>
        <taxon>Gigasporaceae</taxon>
        <taxon>Dentiscutata</taxon>
    </lineage>
</organism>